<dbReference type="PANTHER" id="PTHR39456:SF1">
    <property type="entry name" value="METAL-DEPENDENT HYDROLASE"/>
    <property type="match status" value="1"/>
</dbReference>
<feature type="transmembrane region" description="Helical" evidence="1">
    <location>
        <begin position="202"/>
        <end position="222"/>
    </location>
</feature>
<keyword evidence="2" id="KW-0378">Hydrolase</keyword>
<evidence type="ECO:0000313" key="2">
    <source>
        <dbReference type="EMBL" id="MEB3031851.1"/>
    </source>
</evidence>
<keyword evidence="3" id="KW-1185">Reference proteome</keyword>
<evidence type="ECO:0000256" key="1">
    <source>
        <dbReference type="SAM" id="Phobius"/>
    </source>
</evidence>
<proteinExistence type="predicted"/>
<reference evidence="2 3" key="1">
    <citation type="submission" date="2023-12" db="EMBL/GenBank/DDBJ databases">
        <title>Description of new species of Mycobacterium terrae complex isolated from sewage at the Sao Paulo Zoological Park Foundation in Brazil.</title>
        <authorList>
            <person name="Romagnoli C.L."/>
            <person name="Conceicao E.C."/>
            <person name="Machado E."/>
            <person name="Barreto L.B.P.F."/>
            <person name="Sharma A."/>
            <person name="Silva N.M."/>
            <person name="Marques L.E."/>
            <person name="Juliana M.A."/>
            <person name="Lourenco M.C.S."/>
            <person name="Digiampietri L.A."/>
            <person name="Suffys P.N."/>
            <person name="Viana-Niero C."/>
        </authorList>
    </citation>
    <scope>NUCLEOTIDE SEQUENCE [LARGE SCALE GENOMIC DNA]</scope>
    <source>
        <strain evidence="2 3">MYC340</strain>
    </source>
</reference>
<dbReference type="EMBL" id="JAYJJU010000007">
    <property type="protein sequence ID" value="MEB3031851.1"/>
    <property type="molecule type" value="Genomic_DNA"/>
</dbReference>
<organism evidence="2 3">
    <name type="scientific">[Mycobacterium] nativiensis</name>
    <dbReference type="NCBI Taxonomy" id="2855503"/>
    <lineage>
        <taxon>Bacteria</taxon>
        <taxon>Bacillati</taxon>
        <taxon>Actinomycetota</taxon>
        <taxon>Actinomycetes</taxon>
        <taxon>Mycobacteriales</taxon>
        <taxon>Mycobacteriaceae</taxon>
        <taxon>Mycolicibacter</taxon>
    </lineage>
</organism>
<accession>A0ABU5XWJ7</accession>
<dbReference type="GO" id="GO:0016787">
    <property type="term" value="F:hydrolase activity"/>
    <property type="evidence" value="ECO:0007669"/>
    <property type="project" value="UniProtKB-KW"/>
</dbReference>
<name>A0ABU5XWJ7_9MYCO</name>
<dbReference type="Pfam" id="PF10118">
    <property type="entry name" value="Metal_hydrol"/>
    <property type="match status" value="1"/>
</dbReference>
<comment type="caution">
    <text evidence="2">The sequence shown here is derived from an EMBL/GenBank/DDBJ whole genome shotgun (WGS) entry which is preliminary data.</text>
</comment>
<keyword evidence="1" id="KW-1133">Transmembrane helix</keyword>
<dbReference type="InterPro" id="IPR016516">
    <property type="entry name" value="UCP07580"/>
</dbReference>
<dbReference type="PANTHER" id="PTHR39456">
    <property type="entry name" value="METAL-DEPENDENT HYDROLASE"/>
    <property type="match status" value="1"/>
</dbReference>
<sequence>MPSGASSYADQAHVIAARNVHFDWEGVPLHYLPGEPVATQFFNFMHLVLPEAERVMASTLAESLPYIDDERLHEEVVGFVGQEAMHASSHEGVRDHLERNGVPVQPVIDRMQFLLDGMLGDHGLTGRAKKEWLNERLAMFAAMEHFTAFIGQWFLDNDRIDDMHPMMLDLIRWHGAEEVEHRSVVFDAFQYLDGSYARRLRAALFASGMLLALAVATAGYLVRHDPAPGKSRHPVANFFRATWRGKLPGLTLFVTELPKYLAPGFHPSTMGSLDAALNYLATSPAARAAQ</sequence>
<dbReference type="EC" id="3.-.-.-" evidence="2"/>
<dbReference type="Proteomes" id="UP001298593">
    <property type="component" value="Unassembled WGS sequence"/>
</dbReference>
<gene>
    <name evidence="2" type="ORF">KV113_09800</name>
</gene>
<dbReference type="PIRSF" id="PIRSF007580">
    <property type="entry name" value="UCP07580"/>
    <property type="match status" value="1"/>
</dbReference>
<dbReference type="RefSeq" id="WP_329780006.1">
    <property type="nucleotide sequence ID" value="NZ_JAYJJU010000007.1"/>
</dbReference>
<keyword evidence="1" id="KW-0812">Transmembrane</keyword>
<protein>
    <submittedName>
        <fullName evidence="2">Metal-dependent hydrolase</fullName>
        <ecNumber evidence="2">3.-.-.-</ecNumber>
    </submittedName>
</protein>
<keyword evidence="1" id="KW-0472">Membrane</keyword>
<evidence type="ECO:0000313" key="3">
    <source>
        <dbReference type="Proteomes" id="UP001298593"/>
    </source>
</evidence>